<dbReference type="SUPFAM" id="SSF51197">
    <property type="entry name" value="Clavaminate synthase-like"/>
    <property type="match status" value="1"/>
</dbReference>
<dbReference type="InterPro" id="IPR008775">
    <property type="entry name" value="Phytyl_CoA_dOase-like"/>
</dbReference>
<dbReference type="Pfam" id="PF05721">
    <property type="entry name" value="PhyH"/>
    <property type="match status" value="1"/>
</dbReference>
<proteinExistence type="predicted"/>
<reference evidence="1" key="1">
    <citation type="submission" date="2018-05" db="EMBL/GenBank/DDBJ databases">
        <authorList>
            <person name="Lanie J.A."/>
            <person name="Ng W.-L."/>
            <person name="Kazmierczak K.M."/>
            <person name="Andrzejewski T.M."/>
            <person name="Davidsen T.M."/>
            <person name="Wayne K.J."/>
            <person name="Tettelin H."/>
            <person name="Glass J.I."/>
            <person name="Rusch D."/>
            <person name="Podicherti R."/>
            <person name="Tsui H.-C.T."/>
            <person name="Winkler M.E."/>
        </authorList>
    </citation>
    <scope>NUCLEOTIDE SEQUENCE</scope>
</reference>
<organism evidence="1">
    <name type="scientific">marine metagenome</name>
    <dbReference type="NCBI Taxonomy" id="408172"/>
    <lineage>
        <taxon>unclassified sequences</taxon>
        <taxon>metagenomes</taxon>
        <taxon>ecological metagenomes</taxon>
    </lineage>
</organism>
<dbReference type="Gene3D" id="2.60.120.620">
    <property type="entry name" value="q2cbj1_9rhob like domain"/>
    <property type="match status" value="1"/>
</dbReference>
<gene>
    <name evidence="1" type="ORF">METZ01_LOCUS434585</name>
</gene>
<name>A0A382YFP9_9ZZZZ</name>
<feature type="non-terminal residue" evidence="1">
    <location>
        <position position="175"/>
    </location>
</feature>
<dbReference type="EMBL" id="UINC01175220">
    <property type="protein sequence ID" value="SVD81731.1"/>
    <property type="molecule type" value="Genomic_DNA"/>
</dbReference>
<evidence type="ECO:0008006" key="2">
    <source>
        <dbReference type="Google" id="ProtNLM"/>
    </source>
</evidence>
<evidence type="ECO:0000313" key="1">
    <source>
        <dbReference type="EMBL" id="SVD81731.1"/>
    </source>
</evidence>
<dbReference type="AlphaFoldDB" id="A0A382YFP9"/>
<accession>A0A382YFP9</accession>
<sequence length="175" mass="20057">MMAALNREKTNIDQARVELDTYGYTILRDQIPRERALQMGSRLMEIMGEQNRVGEERPRWGHLPCLYNFIDPSEDDLFLPLITNPHIHNLVHEKLGDSYQLGGANVVWRQPGVESYGLHADVPLGWFAEQGLPVPQNITFTIQCAWMLTDFTYENGATLLLPNSHHMGIPNMWLD</sequence>
<protein>
    <recommendedName>
        <fullName evidence="2">Phytanoyl-CoA dioxygenase family protein</fullName>
    </recommendedName>
</protein>